<dbReference type="Proteomes" id="UP001305498">
    <property type="component" value="Chromosome"/>
</dbReference>
<evidence type="ECO:0000256" key="7">
    <source>
        <dbReference type="ARBA" id="ARBA00023136"/>
    </source>
</evidence>
<dbReference type="GO" id="GO:0022857">
    <property type="term" value="F:transmembrane transporter activity"/>
    <property type="evidence" value="ECO:0007669"/>
    <property type="project" value="InterPro"/>
</dbReference>
<dbReference type="NCBIfam" id="TIGR01726">
    <property type="entry name" value="HEQRo_perm_3TM"/>
    <property type="match status" value="1"/>
</dbReference>
<organism evidence="10 11">
    <name type="scientific">Microbacterium betulae</name>
    <dbReference type="NCBI Taxonomy" id="2981139"/>
    <lineage>
        <taxon>Bacteria</taxon>
        <taxon>Bacillati</taxon>
        <taxon>Actinomycetota</taxon>
        <taxon>Actinomycetes</taxon>
        <taxon>Micrococcales</taxon>
        <taxon>Microbacteriaceae</taxon>
        <taxon>Microbacterium</taxon>
    </lineage>
</organism>
<protein>
    <submittedName>
        <fullName evidence="10">Amino acid ABC transporter permease</fullName>
    </submittedName>
</protein>
<evidence type="ECO:0000259" key="9">
    <source>
        <dbReference type="PROSITE" id="PS50928"/>
    </source>
</evidence>
<dbReference type="PANTHER" id="PTHR30614">
    <property type="entry name" value="MEMBRANE COMPONENT OF AMINO ACID ABC TRANSPORTER"/>
    <property type="match status" value="1"/>
</dbReference>
<feature type="transmembrane region" description="Helical" evidence="8">
    <location>
        <begin position="83"/>
        <end position="104"/>
    </location>
</feature>
<evidence type="ECO:0000313" key="11">
    <source>
        <dbReference type="Proteomes" id="UP001305498"/>
    </source>
</evidence>
<dbReference type="RefSeq" id="WP_317139723.1">
    <property type="nucleotide sequence ID" value="NZ_CP118157.1"/>
</dbReference>
<dbReference type="GO" id="GO:0043190">
    <property type="term" value="C:ATP-binding cassette (ABC) transporter complex"/>
    <property type="evidence" value="ECO:0007669"/>
    <property type="project" value="InterPro"/>
</dbReference>
<dbReference type="Pfam" id="PF00528">
    <property type="entry name" value="BPD_transp_1"/>
    <property type="match status" value="1"/>
</dbReference>
<accession>A0AA97I733</accession>
<comment type="subcellular location">
    <subcellularLocation>
        <location evidence="1 8">Cell membrane</location>
        <topology evidence="1 8">Multi-pass membrane protein</topology>
    </subcellularLocation>
</comment>
<dbReference type="InterPro" id="IPR035906">
    <property type="entry name" value="MetI-like_sf"/>
</dbReference>
<evidence type="ECO:0000313" key="10">
    <source>
        <dbReference type="EMBL" id="WOF23252.1"/>
    </source>
</evidence>
<feature type="domain" description="ABC transmembrane type-1" evidence="9">
    <location>
        <begin position="21"/>
        <end position="209"/>
    </location>
</feature>
<keyword evidence="7 8" id="KW-0472">Membrane</keyword>
<keyword evidence="4 8" id="KW-0812">Transmembrane</keyword>
<dbReference type="EMBL" id="CP118157">
    <property type="protein sequence ID" value="WOF23252.1"/>
    <property type="molecule type" value="Genomic_DNA"/>
</dbReference>
<dbReference type="AlphaFoldDB" id="A0AA97I733"/>
<evidence type="ECO:0000256" key="6">
    <source>
        <dbReference type="ARBA" id="ARBA00022989"/>
    </source>
</evidence>
<dbReference type="Gene3D" id="1.10.3720.10">
    <property type="entry name" value="MetI-like"/>
    <property type="match status" value="1"/>
</dbReference>
<dbReference type="SUPFAM" id="SSF161098">
    <property type="entry name" value="MetI-like"/>
    <property type="match status" value="1"/>
</dbReference>
<dbReference type="InterPro" id="IPR000515">
    <property type="entry name" value="MetI-like"/>
</dbReference>
<evidence type="ECO:0000256" key="3">
    <source>
        <dbReference type="ARBA" id="ARBA00022475"/>
    </source>
</evidence>
<dbReference type="PANTHER" id="PTHR30614:SF0">
    <property type="entry name" value="L-CYSTINE TRANSPORT SYSTEM PERMEASE PROTEIN TCYL"/>
    <property type="match status" value="1"/>
</dbReference>
<keyword evidence="3" id="KW-1003">Cell membrane</keyword>
<dbReference type="KEGG" id="mbet:N8K70_00860"/>
<dbReference type="InterPro" id="IPR043429">
    <property type="entry name" value="ArtM/GltK/GlnP/TcyL/YhdX-like"/>
</dbReference>
<feature type="transmembrane region" description="Helical" evidence="8">
    <location>
        <begin position="20"/>
        <end position="44"/>
    </location>
</feature>
<evidence type="ECO:0000256" key="4">
    <source>
        <dbReference type="ARBA" id="ARBA00022692"/>
    </source>
</evidence>
<feature type="transmembrane region" description="Helical" evidence="8">
    <location>
        <begin position="183"/>
        <end position="208"/>
    </location>
</feature>
<proteinExistence type="inferred from homology"/>
<gene>
    <name evidence="10" type="ORF">N8K70_00860</name>
</gene>
<evidence type="ECO:0000256" key="5">
    <source>
        <dbReference type="ARBA" id="ARBA00022970"/>
    </source>
</evidence>
<dbReference type="GO" id="GO:0006865">
    <property type="term" value="P:amino acid transport"/>
    <property type="evidence" value="ECO:0007669"/>
    <property type="project" value="UniProtKB-KW"/>
</dbReference>
<keyword evidence="5" id="KW-0029">Amino-acid transport</keyword>
<evidence type="ECO:0000256" key="8">
    <source>
        <dbReference type="RuleBase" id="RU363032"/>
    </source>
</evidence>
<keyword evidence="2 8" id="KW-0813">Transport</keyword>
<name>A0AA97I733_9MICO</name>
<evidence type="ECO:0000256" key="2">
    <source>
        <dbReference type="ARBA" id="ARBA00022448"/>
    </source>
</evidence>
<comment type="similarity">
    <text evidence="8">Belongs to the binding-protein-dependent transport system permease family.</text>
</comment>
<keyword evidence="11" id="KW-1185">Reference proteome</keyword>
<dbReference type="InterPro" id="IPR010065">
    <property type="entry name" value="AA_ABC_transptr_permease_3TM"/>
</dbReference>
<sequence length="237" mass="26091">MNFDWGALFDALVNVRLLEGAWTTVWLSVLCMAFGLVGGVLLAAMRGSSFVLFSGLARLYIWVFRGTPVLVQLIVIFTGLPQIGITLGVVATAIIGLSLNEAAYQAEIIRSGYQAVSRGQFEASRALGMTEPVLFGRIIAPQVARVTLLPLGNQFNSLIKATSLASVISMDELLRRTQQLGQLTFHVLETFTVAALYYLLMTTVWGWAQNAMEQRLNRHTRPVRADRKNRTVMADVA</sequence>
<reference evidence="10 11" key="1">
    <citation type="submission" date="2023-02" db="EMBL/GenBank/DDBJ databases">
        <title>Microbacterium betulae sp. nov., isolated from birch wood.</title>
        <authorList>
            <person name="Pasciak M."/>
            <person name="Pawlik K.J."/>
            <person name="Martynowski D."/>
            <person name="Laczmanski L."/>
            <person name="Ciekot J."/>
            <person name="Szponar B."/>
            <person name="Wojcik-Fatla A."/>
            <person name="Mackiewicz B."/>
            <person name="Farian E."/>
            <person name="Cholewa G."/>
            <person name="Cholewa A."/>
            <person name="Dutkiewicz J."/>
        </authorList>
    </citation>
    <scope>NUCLEOTIDE SEQUENCE [LARGE SCALE GENOMIC DNA]</scope>
    <source>
        <strain evidence="10 11">AB</strain>
    </source>
</reference>
<dbReference type="CDD" id="cd06261">
    <property type="entry name" value="TM_PBP2"/>
    <property type="match status" value="1"/>
</dbReference>
<keyword evidence="6 8" id="KW-1133">Transmembrane helix</keyword>
<evidence type="ECO:0000256" key="1">
    <source>
        <dbReference type="ARBA" id="ARBA00004651"/>
    </source>
</evidence>
<dbReference type="PROSITE" id="PS50928">
    <property type="entry name" value="ABC_TM1"/>
    <property type="match status" value="1"/>
</dbReference>